<keyword evidence="1" id="KW-0472">Membrane</keyword>
<name>A0A4V2X964_9GAMM</name>
<evidence type="ECO:0000313" key="2">
    <source>
        <dbReference type="EMBL" id="TDB62565.1"/>
    </source>
</evidence>
<evidence type="ECO:0000256" key="1">
    <source>
        <dbReference type="SAM" id="Phobius"/>
    </source>
</evidence>
<reference evidence="2 3" key="1">
    <citation type="journal article" date="2019" name="Int. J. Syst. Evol. Microbiol.">
        <title>Photorhabdus khanii subsp. guanajuatensis subsp. nov., isolated from Heterorhabditis atacamensis, and Photorhabdus luminescens subsp. mexicana subsp. nov., isolated from Heterorhabditis mexicana entomopathogenic nematodes.</title>
        <authorList>
            <person name="Machado R.A.R."/>
            <person name="Bruno P."/>
            <person name="Arce C.C.M."/>
            <person name="Liechti N."/>
            <person name="Kohler A."/>
            <person name="Bernal J."/>
            <person name="Bruggmann R."/>
            <person name="Turlings T.C.J."/>
        </authorList>
    </citation>
    <scope>NUCLEOTIDE SEQUENCE [LARGE SCALE GENOMIC DNA]</scope>
    <source>
        <strain evidence="2 3">MEX20-17</strain>
    </source>
</reference>
<organism evidence="2 3">
    <name type="scientific">Photorhabdus khanii subsp. guanajuatensis</name>
    <dbReference type="NCBI Taxonomy" id="2100166"/>
    <lineage>
        <taxon>Bacteria</taxon>
        <taxon>Pseudomonadati</taxon>
        <taxon>Pseudomonadota</taxon>
        <taxon>Gammaproteobacteria</taxon>
        <taxon>Enterobacterales</taxon>
        <taxon>Morganellaceae</taxon>
        <taxon>Photorhabdus</taxon>
    </lineage>
</organism>
<dbReference type="AlphaFoldDB" id="A0A4V2X964"/>
<evidence type="ECO:0008006" key="4">
    <source>
        <dbReference type="Google" id="ProtNLM"/>
    </source>
</evidence>
<proteinExistence type="predicted"/>
<comment type="caution">
    <text evidence="2">The sequence shown here is derived from an EMBL/GenBank/DDBJ whole genome shotgun (WGS) entry which is preliminary data.</text>
</comment>
<accession>A0A4V2X964</accession>
<dbReference type="RefSeq" id="WP_132352113.1">
    <property type="nucleotide sequence ID" value="NZ_CAWOJO010000002.1"/>
</dbReference>
<sequence length="109" mass="12614">MTELEIEELMLKSGFTSCEVNLIRSVAKKNGTTTMDEINFLGNRFYRFVVVVLFFIFIVLFVFFTGSIMNFYGVLFAMVVSTPIAFSLVPVRLVYKSFIFMKSYKRLIS</sequence>
<feature type="transmembrane region" description="Helical" evidence="1">
    <location>
        <begin position="45"/>
        <end position="65"/>
    </location>
</feature>
<protein>
    <recommendedName>
        <fullName evidence="4">DUF2157 domain-containing protein</fullName>
    </recommendedName>
</protein>
<feature type="transmembrane region" description="Helical" evidence="1">
    <location>
        <begin position="71"/>
        <end position="95"/>
    </location>
</feature>
<dbReference type="EMBL" id="PUJY01000002">
    <property type="protein sequence ID" value="TDB62565.1"/>
    <property type="molecule type" value="Genomic_DNA"/>
</dbReference>
<keyword evidence="1" id="KW-0812">Transmembrane</keyword>
<evidence type="ECO:0000313" key="3">
    <source>
        <dbReference type="Proteomes" id="UP000295598"/>
    </source>
</evidence>
<keyword evidence="1" id="KW-1133">Transmembrane helix</keyword>
<dbReference type="Proteomes" id="UP000295598">
    <property type="component" value="Unassembled WGS sequence"/>
</dbReference>
<gene>
    <name evidence="2" type="ORF">C5467_02240</name>
</gene>